<dbReference type="Gene3D" id="2.115.10.20">
    <property type="entry name" value="Glycosyl hydrolase domain, family 43"/>
    <property type="match status" value="1"/>
</dbReference>
<organism evidence="5 6">
    <name type="scientific">Vibrio panuliri</name>
    <dbReference type="NCBI Taxonomy" id="1381081"/>
    <lineage>
        <taxon>Bacteria</taxon>
        <taxon>Pseudomonadati</taxon>
        <taxon>Pseudomonadota</taxon>
        <taxon>Gammaproteobacteria</taxon>
        <taxon>Vibrionales</taxon>
        <taxon>Vibrionaceae</taxon>
        <taxon>Vibrio</taxon>
    </lineage>
</organism>
<protein>
    <recommendedName>
        <fullName evidence="4">Glycosyl hydrolase family 32 N-terminal domain-containing protein</fullName>
    </recommendedName>
</protein>
<dbReference type="EMBL" id="MJMJ01000023">
    <property type="protein sequence ID" value="OLQ88199.1"/>
    <property type="molecule type" value="Genomic_DNA"/>
</dbReference>
<dbReference type="InterPro" id="IPR023296">
    <property type="entry name" value="Glyco_hydro_beta-prop_sf"/>
</dbReference>
<gene>
    <name evidence="5" type="ORF">BIY22_08515</name>
</gene>
<evidence type="ECO:0000256" key="2">
    <source>
        <dbReference type="ARBA" id="ARBA00022801"/>
    </source>
</evidence>
<dbReference type="RefSeq" id="WP_075709367.1">
    <property type="nucleotide sequence ID" value="NZ_MJMJ01000023.1"/>
</dbReference>
<comment type="similarity">
    <text evidence="1">Belongs to the glycosyl hydrolase 32 family.</text>
</comment>
<keyword evidence="3" id="KW-0326">Glycosidase</keyword>
<proteinExistence type="inferred from homology"/>
<accession>A0A1Q9HEQ7</accession>
<dbReference type="GO" id="GO:0016798">
    <property type="term" value="F:hydrolase activity, acting on glycosyl bonds"/>
    <property type="evidence" value="ECO:0007669"/>
    <property type="project" value="UniProtKB-KW"/>
</dbReference>
<feature type="domain" description="Glycosyl hydrolase family 32 N-terminal" evidence="4">
    <location>
        <begin position="15"/>
        <end position="66"/>
    </location>
</feature>
<evidence type="ECO:0000313" key="6">
    <source>
        <dbReference type="Proteomes" id="UP000186313"/>
    </source>
</evidence>
<evidence type="ECO:0000259" key="4">
    <source>
        <dbReference type="Pfam" id="PF00251"/>
    </source>
</evidence>
<dbReference type="Pfam" id="PF00251">
    <property type="entry name" value="Glyco_hydro_32N"/>
    <property type="match status" value="1"/>
</dbReference>
<keyword evidence="2" id="KW-0378">Hydrolase</keyword>
<dbReference type="InterPro" id="IPR013148">
    <property type="entry name" value="Glyco_hydro_32_N"/>
</dbReference>
<name>A0A1Q9HEQ7_9VIBR</name>
<evidence type="ECO:0000256" key="3">
    <source>
        <dbReference type="ARBA" id="ARBA00023295"/>
    </source>
</evidence>
<dbReference type="OrthoDB" id="9759709at2"/>
<dbReference type="SUPFAM" id="SSF75005">
    <property type="entry name" value="Arabinanase/levansucrase/invertase"/>
    <property type="match status" value="1"/>
</dbReference>
<evidence type="ECO:0000256" key="1">
    <source>
        <dbReference type="ARBA" id="ARBA00009902"/>
    </source>
</evidence>
<comment type="caution">
    <text evidence="5">The sequence shown here is derived from an EMBL/GenBank/DDBJ whole genome shotgun (WGS) entry which is preliminary data.</text>
</comment>
<dbReference type="AlphaFoldDB" id="A0A1Q9HEQ7"/>
<reference evidence="5 6" key="1">
    <citation type="submission" date="2016-09" db="EMBL/GenBank/DDBJ databases">
        <title>Genomic Taxonomy of the Vibrionaceae.</title>
        <authorList>
            <person name="Gonzalez-Castillo A."/>
            <person name="Gomez-Gil B."/>
            <person name="Enciso-Ibarra K."/>
        </authorList>
    </citation>
    <scope>NUCLEOTIDE SEQUENCE [LARGE SCALE GENOMIC DNA]</scope>
    <source>
        <strain evidence="5 6">CAIM 703</strain>
    </source>
</reference>
<evidence type="ECO:0000313" key="5">
    <source>
        <dbReference type="EMBL" id="OLQ88199.1"/>
    </source>
</evidence>
<dbReference type="Proteomes" id="UP000186313">
    <property type="component" value="Unassembled WGS sequence"/>
</dbReference>
<sequence>MHLLSAIGSFIKPLSLKFSEGKFHLFYLFTLTNREEEKSVGHATSTNLVNWEHQSVVVLDANGYEPIGIHIDHLSESQRFPQLSSNNFVIFYRDLNGGLHCRYWDKYKDIWHQALPEMFASQTNVDTSTISIANDPDSGFIARLNKDNGLNLSIFHQNSSDAYQTKIDDINAEEVRSARLDIGLSLIDNQKLVILITLYIKDSNEKKYLKYEVENGSLIEISRAEETGTKNRMLSLTSGRVLEFSITENAKGIMVLPTTVSFMQNKISRGNPIEILNEFNTFRKISPGPFCPIAATYNILINATQLQLGESLMLALYSNEAPLLRVLKRQDEQLDVTFGYKETQHHQVIASQNIDIIVDHNIVELRSEDAPPLLIELPDQNSRTAGILICPSHVEVNLVLANS</sequence>